<dbReference type="PROSITE" id="PS51318">
    <property type="entry name" value="TAT"/>
    <property type="match status" value="1"/>
</dbReference>
<reference evidence="3 4" key="1">
    <citation type="submission" date="2016-10" db="EMBL/GenBank/DDBJ databases">
        <authorList>
            <person name="de Groot N.N."/>
        </authorList>
    </citation>
    <scope>NUCLEOTIDE SEQUENCE [LARGE SCALE GENOMIC DNA]</scope>
    <source>
        <strain evidence="3 4">DSM 22012</strain>
    </source>
</reference>
<dbReference type="Proteomes" id="UP000236745">
    <property type="component" value="Unassembled WGS sequence"/>
</dbReference>
<feature type="signal peptide" evidence="2">
    <location>
        <begin position="1"/>
        <end position="27"/>
    </location>
</feature>
<dbReference type="Gene3D" id="3.40.190.10">
    <property type="entry name" value="Periplasmic binding protein-like II"/>
    <property type="match status" value="1"/>
</dbReference>
<name>A0A1H6DBX1_9GAMM</name>
<dbReference type="PANTHER" id="PTHR42928">
    <property type="entry name" value="TRICARBOXYLATE-BINDING PROTEIN"/>
    <property type="match status" value="1"/>
</dbReference>
<dbReference type="AlphaFoldDB" id="A0A1H6DBX1"/>
<keyword evidence="2" id="KW-0732">Signal</keyword>
<dbReference type="InterPro" id="IPR042100">
    <property type="entry name" value="Bug_dom1"/>
</dbReference>
<evidence type="ECO:0000256" key="2">
    <source>
        <dbReference type="SAM" id="SignalP"/>
    </source>
</evidence>
<evidence type="ECO:0000256" key="1">
    <source>
        <dbReference type="ARBA" id="ARBA00006987"/>
    </source>
</evidence>
<keyword evidence="4" id="KW-1185">Reference proteome</keyword>
<dbReference type="RefSeq" id="WP_235009230.1">
    <property type="nucleotide sequence ID" value="NZ_FNVQ01000005.1"/>
</dbReference>
<dbReference type="SUPFAM" id="SSF53850">
    <property type="entry name" value="Periplasmic binding protein-like II"/>
    <property type="match status" value="1"/>
</dbReference>
<proteinExistence type="inferred from homology"/>
<gene>
    <name evidence="3" type="ORF">SAMN05444390_105411</name>
</gene>
<protein>
    <submittedName>
        <fullName evidence="3">Putative tricarboxylic transport membrane protein</fullName>
    </submittedName>
</protein>
<dbReference type="InterPro" id="IPR006311">
    <property type="entry name" value="TAT_signal"/>
</dbReference>
<dbReference type="EMBL" id="FNVQ01000005">
    <property type="protein sequence ID" value="SEG82831.1"/>
    <property type="molecule type" value="Genomic_DNA"/>
</dbReference>
<dbReference type="PIRSF" id="PIRSF017082">
    <property type="entry name" value="YflP"/>
    <property type="match status" value="1"/>
</dbReference>
<dbReference type="CDD" id="cd07012">
    <property type="entry name" value="PBP2_Bug_TTT"/>
    <property type="match status" value="1"/>
</dbReference>
<comment type="similarity">
    <text evidence="1">Belongs to the UPF0065 (bug) family.</text>
</comment>
<dbReference type="PANTHER" id="PTHR42928:SF3">
    <property type="entry name" value="UPF0065 PROTEIN YFLP"/>
    <property type="match status" value="1"/>
</dbReference>
<evidence type="ECO:0000313" key="4">
    <source>
        <dbReference type="Proteomes" id="UP000236745"/>
    </source>
</evidence>
<evidence type="ECO:0000313" key="3">
    <source>
        <dbReference type="EMBL" id="SEG82831.1"/>
    </source>
</evidence>
<accession>A0A1H6DBX1</accession>
<sequence length="329" mass="35011">MSTFSFASLRRPLLAVALAGAASVSYAQGGKPECLAPAKPGGGYDLTCRLASNGLEQASLLETPMLVNYMPGGIGAVAFNHVNGVRKGDPDLIVAASTGAALNLALGKFGRQYDASNVRWVGALGVDYGAVVVAADAPWQNLDELMKELQSNPTSVVIGAGGTVGSQDWMKAALMAKSGGVDPRSLRYVSFEGGGESLAALLGGHIQVFTGDLAELKPQLDSGTIRVLAALSDERMDGAYAEIPTAKEQGYDVQWPIWRGYYMGPEVSDADYQAWVERLQELDGKPEFAEMREARGLFPMSKFGSDFDTYVKDQVEEFRGLAKEVGLVK</sequence>
<organism evidence="3 4">
    <name type="scientific">Marinobacterium lutimaris</name>
    <dbReference type="NCBI Taxonomy" id="568106"/>
    <lineage>
        <taxon>Bacteria</taxon>
        <taxon>Pseudomonadati</taxon>
        <taxon>Pseudomonadota</taxon>
        <taxon>Gammaproteobacteria</taxon>
        <taxon>Oceanospirillales</taxon>
        <taxon>Oceanospirillaceae</taxon>
        <taxon>Marinobacterium</taxon>
    </lineage>
</organism>
<dbReference type="Gene3D" id="3.40.190.150">
    <property type="entry name" value="Bordetella uptake gene, domain 1"/>
    <property type="match status" value="1"/>
</dbReference>
<dbReference type="Pfam" id="PF03401">
    <property type="entry name" value="TctC"/>
    <property type="match status" value="1"/>
</dbReference>
<dbReference type="InterPro" id="IPR005064">
    <property type="entry name" value="BUG"/>
</dbReference>
<feature type="chain" id="PRO_5009295744" evidence="2">
    <location>
        <begin position="28"/>
        <end position="329"/>
    </location>
</feature>